<dbReference type="EMBL" id="ULHB01000012">
    <property type="protein sequence ID" value="SYW75934.1"/>
    <property type="molecule type" value="Genomic_DNA"/>
</dbReference>
<dbReference type="OrthoDB" id="342454at2759"/>
<feature type="region of interest" description="Disordered" evidence="1">
    <location>
        <begin position="1"/>
        <end position="80"/>
    </location>
</feature>
<accession>A0A1K0H7J2</accession>
<dbReference type="CDD" id="cd06257">
    <property type="entry name" value="DnaJ"/>
    <property type="match status" value="1"/>
</dbReference>
<sequence>MTGRGPPPPPPPGPPPPAPPHLAQRPPPPPPSPPPPTPKDAPSTCPSEPRNGNFQSIQADTIPTNGIQSSVPDKAAPGTATDDKRAFALERTSLLQQLEIDRILSAFRLNPYDVLEVPLEADDKEINKIYRKKSLLIHPDKVKHERAVEAFDLLKKASSHLLDEVKRKTLDETVMDARLMVLKELNLAFATAYDDPRLANLSPSWEERVRAATKELMVDDELRRRKAIRIQHQQEGEAHRKREQAVEERKRKAEQEAAWEQTRDHRVADWRAFQKGGKKKKSDNVLG</sequence>
<name>A0A1K0H7J2_9BASI</name>
<dbReference type="PANTHER" id="PTHR46620">
    <property type="entry name" value="J DOMAIN-CONTAINING PROTEIN SPF31"/>
    <property type="match status" value="1"/>
</dbReference>
<dbReference type="PRINTS" id="PR00625">
    <property type="entry name" value="JDOMAIN"/>
</dbReference>
<reference evidence="5" key="1">
    <citation type="submission" date="2016-04" db="EMBL/GenBank/DDBJ databases">
        <authorList>
            <person name="Guldener U."/>
            <person name="Guldener U."/>
        </authorList>
    </citation>
    <scope>NUCLEOTIDE SEQUENCE [LARGE SCALE GENOMIC DNA]</scope>
    <source>
        <strain evidence="5">UB2112</strain>
    </source>
</reference>
<protein>
    <recommendedName>
        <fullName evidence="2">J domain-containing protein</fullName>
    </recommendedName>
</protein>
<dbReference type="PANTHER" id="PTHR46620:SF1">
    <property type="entry name" value="J DOMAIN-CONTAINING PROTEIN SPF31"/>
    <property type="match status" value="1"/>
</dbReference>
<evidence type="ECO:0000313" key="3">
    <source>
        <dbReference type="EMBL" id="SAM73106.1"/>
    </source>
</evidence>
<feature type="compositionally biased region" description="Pro residues" evidence="1">
    <location>
        <begin position="1"/>
        <end position="39"/>
    </location>
</feature>
<evidence type="ECO:0000256" key="1">
    <source>
        <dbReference type="SAM" id="MobiDB-lite"/>
    </source>
</evidence>
<organism evidence="3 5">
    <name type="scientific">Ustilago bromivora</name>
    <dbReference type="NCBI Taxonomy" id="307758"/>
    <lineage>
        <taxon>Eukaryota</taxon>
        <taxon>Fungi</taxon>
        <taxon>Dikarya</taxon>
        <taxon>Basidiomycota</taxon>
        <taxon>Ustilaginomycotina</taxon>
        <taxon>Ustilaginomycetes</taxon>
        <taxon>Ustilaginales</taxon>
        <taxon>Ustilaginaceae</taxon>
        <taxon>Ustilago</taxon>
    </lineage>
</organism>
<feature type="region of interest" description="Disordered" evidence="1">
    <location>
        <begin position="230"/>
        <end position="264"/>
    </location>
</feature>
<dbReference type="InterPro" id="IPR036869">
    <property type="entry name" value="J_dom_sf"/>
</dbReference>
<dbReference type="Gene3D" id="1.10.287.110">
    <property type="entry name" value="DnaJ domain"/>
    <property type="match status" value="1"/>
</dbReference>
<reference evidence="4" key="3">
    <citation type="submission" date="2018-08" db="EMBL/GenBank/DDBJ databases">
        <authorList>
            <person name="Guldener U."/>
        </authorList>
    </citation>
    <scope>NUCLEOTIDE SEQUENCE</scope>
    <source>
        <strain evidence="4">UB2</strain>
    </source>
</reference>
<keyword evidence="6" id="KW-1185">Reference proteome</keyword>
<dbReference type="PROSITE" id="PS50076">
    <property type="entry name" value="DNAJ_2"/>
    <property type="match status" value="1"/>
</dbReference>
<evidence type="ECO:0000313" key="4">
    <source>
        <dbReference type="EMBL" id="SYW75934.1"/>
    </source>
</evidence>
<dbReference type="Proteomes" id="UP000179920">
    <property type="component" value="Chromosome II"/>
</dbReference>
<dbReference type="AlphaFoldDB" id="A0A1K0H7J2"/>
<evidence type="ECO:0000313" key="6">
    <source>
        <dbReference type="Proteomes" id="UP000658997"/>
    </source>
</evidence>
<evidence type="ECO:0000259" key="2">
    <source>
        <dbReference type="PROSITE" id="PS50076"/>
    </source>
</evidence>
<dbReference type="SMART" id="SM00271">
    <property type="entry name" value="DnaJ"/>
    <property type="match status" value="1"/>
</dbReference>
<feature type="compositionally biased region" description="Polar residues" evidence="1">
    <location>
        <begin position="44"/>
        <end position="71"/>
    </location>
</feature>
<evidence type="ECO:0000313" key="5">
    <source>
        <dbReference type="Proteomes" id="UP000179920"/>
    </source>
</evidence>
<gene>
    <name evidence="4" type="ORF">UBRO2_01089</name>
    <name evidence="3" type="ORF">UBRO_00073</name>
</gene>
<proteinExistence type="predicted"/>
<reference evidence="3" key="2">
    <citation type="submission" date="2016-04" db="EMBL/GenBank/DDBJ databases">
        <authorList>
            <person name="Evans L.H."/>
            <person name="Alamgir A."/>
            <person name="Owens N."/>
            <person name="Weber N.D."/>
            <person name="Virtaneva K."/>
            <person name="Barbian K."/>
            <person name="Babar A."/>
            <person name="Rosenke K."/>
        </authorList>
    </citation>
    <scope>NUCLEOTIDE SEQUENCE</scope>
    <source>
        <strain evidence="3">UB2112</strain>
    </source>
</reference>
<dbReference type="EMBL" id="LT558118">
    <property type="protein sequence ID" value="SAM73106.1"/>
    <property type="molecule type" value="Genomic_DNA"/>
</dbReference>
<feature type="compositionally biased region" description="Basic and acidic residues" evidence="1">
    <location>
        <begin position="232"/>
        <end position="264"/>
    </location>
</feature>
<dbReference type="Pfam" id="PF00226">
    <property type="entry name" value="DnaJ"/>
    <property type="match status" value="1"/>
</dbReference>
<dbReference type="SUPFAM" id="SSF46565">
    <property type="entry name" value="Chaperone J-domain"/>
    <property type="match status" value="1"/>
</dbReference>
<feature type="domain" description="J" evidence="2">
    <location>
        <begin position="110"/>
        <end position="174"/>
    </location>
</feature>
<dbReference type="Proteomes" id="UP000658997">
    <property type="component" value="Unassembled WGS sequence"/>
</dbReference>
<dbReference type="InterPro" id="IPR001623">
    <property type="entry name" value="DnaJ_domain"/>
</dbReference>